<dbReference type="GO" id="GO:0005524">
    <property type="term" value="F:ATP binding"/>
    <property type="evidence" value="ECO:0007669"/>
    <property type="project" value="UniProtKB-KW"/>
</dbReference>
<keyword evidence="3" id="KW-1003">Cell membrane</keyword>
<organism evidence="11">
    <name type="scientific">hydrothermal vent metagenome</name>
    <dbReference type="NCBI Taxonomy" id="652676"/>
    <lineage>
        <taxon>unclassified sequences</taxon>
        <taxon>metagenomes</taxon>
        <taxon>ecological metagenomes</taxon>
    </lineage>
</organism>
<dbReference type="InterPro" id="IPR039421">
    <property type="entry name" value="Type_1_exporter"/>
</dbReference>
<keyword evidence="6 11" id="KW-0067">ATP-binding</keyword>
<gene>
    <name evidence="11" type="ORF">MNBD_PLANCTO02-2023</name>
</gene>
<evidence type="ECO:0000256" key="8">
    <source>
        <dbReference type="ARBA" id="ARBA00023136"/>
    </source>
</evidence>
<evidence type="ECO:0000256" key="5">
    <source>
        <dbReference type="ARBA" id="ARBA00022741"/>
    </source>
</evidence>
<feature type="compositionally biased region" description="Basic and acidic residues" evidence="9">
    <location>
        <begin position="335"/>
        <end position="346"/>
    </location>
</feature>
<dbReference type="SUPFAM" id="SSF52540">
    <property type="entry name" value="P-loop containing nucleoside triphosphate hydrolases"/>
    <property type="match status" value="1"/>
</dbReference>
<dbReference type="GO" id="GO:0015421">
    <property type="term" value="F:ABC-type oligopeptide transporter activity"/>
    <property type="evidence" value="ECO:0007669"/>
    <property type="project" value="TreeGrafter"/>
</dbReference>
<evidence type="ECO:0000259" key="10">
    <source>
        <dbReference type="PROSITE" id="PS50893"/>
    </source>
</evidence>
<evidence type="ECO:0000256" key="6">
    <source>
        <dbReference type="ARBA" id="ARBA00022840"/>
    </source>
</evidence>
<dbReference type="InterPro" id="IPR036640">
    <property type="entry name" value="ABC1_TM_sf"/>
</dbReference>
<evidence type="ECO:0000256" key="3">
    <source>
        <dbReference type="ARBA" id="ARBA00022475"/>
    </source>
</evidence>
<feature type="compositionally biased region" description="Basic and acidic residues" evidence="9">
    <location>
        <begin position="308"/>
        <end position="317"/>
    </location>
</feature>
<keyword evidence="4" id="KW-0812">Transmembrane</keyword>
<evidence type="ECO:0000256" key="4">
    <source>
        <dbReference type="ARBA" id="ARBA00022692"/>
    </source>
</evidence>
<dbReference type="EMBL" id="UOGL01000053">
    <property type="protein sequence ID" value="VAX36388.1"/>
    <property type="molecule type" value="Genomic_DNA"/>
</dbReference>
<dbReference type="InterPro" id="IPR003593">
    <property type="entry name" value="AAA+_ATPase"/>
</dbReference>
<dbReference type="PANTHER" id="PTHR43394">
    <property type="entry name" value="ATP-DEPENDENT PERMEASE MDL1, MITOCHONDRIAL"/>
    <property type="match status" value="1"/>
</dbReference>
<dbReference type="InterPro" id="IPR017871">
    <property type="entry name" value="ABC_transporter-like_CS"/>
</dbReference>
<dbReference type="PANTHER" id="PTHR43394:SF1">
    <property type="entry name" value="ATP-BINDING CASSETTE SUB-FAMILY B MEMBER 10, MITOCHONDRIAL"/>
    <property type="match status" value="1"/>
</dbReference>
<dbReference type="InterPro" id="IPR027417">
    <property type="entry name" value="P-loop_NTPase"/>
</dbReference>
<comment type="subcellular location">
    <subcellularLocation>
        <location evidence="1">Cell membrane</location>
        <topology evidence="1">Multi-pass membrane protein</topology>
    </subcellularLocation>
</comment>
<proteinExistence type="predicted"/>
<evidence type="ECO:0000313" key="11">
    <source>
        <dbReference type="EMBL" id="VAX36388.1"/>
    </source>
</evidence>
<dbReference type="GO" id="GO:0005743">
    <property type="term" value="C:mitochondrial inner membrane"/>
    <property type="evidence" value="ECO:0007669"/>
    <property type="project" value="TreeGrafter"/>
</dbReference>
<keyword evidence="2" id="KW-0813">Transport</keyword>
<feature type="region of interest" description="Disordered" evidence="9">
    <location>
        <begin position="304"/>
        <end position="346"/>
    </location>
</feature>
<dbReference type="PROSITE" id="PS00211">
    <property type="entry name" value="ABC_TRANSPORTER_1"/>
    <property type="match status" value="1"/>
</dbReference>
<dbReference type="InterPro" id="IPR003439">
    <property type="entry name" value="ABC_transporter-like_ATP-bd"/>
</dbReference>
<keyword evidence="7" id="KW-1133">Transmembrane helix</keyword>
<protein>
    <submittedName>
        <fullName evidence="11">Lipid A export ATP-binding/permease protein MsbA</fullName>
    </submittedName>
</protein>
<feature type="domain" description="ABC transporter" evidence="10">
    <location>
        <begin position="51"/>
        <end position="299"/>
    </location>
</feature>
<name>A0A3B1DK58_9ZZZZ</name>
<keyword evidence="5" id="KW-0547">Nucleotide-binding</keyword>
<evidence type="ECO:0000256" key="9">
    <source>
        <dbReference type="SAM" id="MobiDB-lite"/>
    </source>
</evidence>
<dbReference type="GO" id="GO:0016887">
    <property type="term" value="F:ATP hydrolysis activity"/>
    <property type="evidence" value="ECO:0007669"/>
    <property type="project" value="InterPro"/>
</dbReference>
<sequence length="346" mass="38489">MVDPIRKLSSVYSKIKRSTAAAERVFEMLDHQSLVQETSDPQLMPRLKTSVEFRQIEFAYAARDANGNPIKQQNVLDNVDLTIQAGEVIVVVGENGSGKSTLVNLLPRFYDPTHGTILIDGVEIQNVKLSDLRKEVGVVAQETLLFDDTIFNNIRYGKPIATREEVQEAATQAHVTAFLENKERFPKGLQTNVGERGGELSGGQRQRIALARAILCDPSILILDEATSAIDAKSEQLIYETLASFVKGRTTFMITHSVNQSILNFSPRILVMDRGRLIASGTHSELSSSCPIYQRLFQLQTEQQTVHASDESKRDEFPEPLFDSSNHSPTIISFDDARKQKDEGVA</sequence>
<dbReference type="Gene3D" id="3.40.50.300">
    <property type="entry name" value="P-loop containing nucleotide triphosphate hydrolases"/>
    <property type="match status" value="1"/>
</dbReference>
<dbReference type="GO" id="GO:0090374">
    <property type="term" value="P:oligopeptide export from mitochondrion"/>
    <property type="evidence" value="ECO:0007669"/>
    <property type="project" value="TreeGrafter"/>
</dbReference>
<dbReference type="PROSITE" id="PS50893">
    <property type="entry name" value="ABC_TRANSPORTER_2"/>
    <property type="match status" value="1"/>
</dbReference>
<dbReference type="SMART" id="SM00382">
    <property type="entry name" value="AAA"/>
    <property type="match status" value="1"/>
</dbReference>
<dbReference type="Pfam" id="PF00005">
    <property type="entry name" value="ABC_tran"/>
    <property type="match status" value="1"/>
</dbReference>
<evidence type="ECO:0000256" key="1">
    <source>
        <dbReference type="ARBA" id="ARBA00004651"/>
    </source>
</evidence>
<dbReference type="GO" id="GO:0005886">
    <property type="term" value="C:plasma membrane"/>
    <property type="evidence" value="ECO:0007669"/>
    <property type="project" value="UniProtKB-SubCell"/>
</dbReference>
<evidence type="ECO:0000256" key="7">
    <source>
        <dbReference type="ARBA" id="ARBA00022989"/>
    </source>
</evidence>
<dbReference type="AlphaFoldDB" id="A0A3B1DK58"/>
<dbReference type="FunFam" id="3.40.50.300:FF:000221">
    <property type="entry name" value="Multidrug ABC transporter ATP-binding protein"/>
    <property type="match status" value="1"/>
</dbReference>
<evidence type="ECO:0000256" key="2">
    <source>
        <dbReference type="ARBA" id="ARBA00022448"/>
    </source>
</evidence>
<reference evidence="11" key="1">
    <citation type="submission" date="2018-06" db="EMBL/GenBank/DDBJ databases">
        <authorList>
            <person name="Zhirakovskaya E."/>
        </authorList>
    </citation>
    <scope>NUCLEOTIDE SEQUENCE</scope>
</reference>
<accession>A0A3B1DK58</accession>
<keyword evidence="8" id="KW-0472">Membrane</keyword>
<dbReference type="Gene3D" id="1.20.1560.10">
    <property type="entry name" value="ABC transporter type 1, transmembrane domain"/>
    <property type="match status" value="1"/>
</dbReference>